<dbReference type="PANTHER" id="PTHR23530">
    <property type="entry name" value="TRANSPORT PROTEIN-RELATED"/>
    <property type="match status" value="1"/>
</dbReference>
<accession>A0A250IRE2</accession>
<protein>
    <submittedName>
        <fullName evidence="5">MFS transporter</fullName>
    </submittedName>
</protein>
<feature type="transmembrane region" description="Helical" evidence="4">
    <location>
        <begin position="12"/>
        <end position="32"/>
    </location>
</feature>
<evidence type="ECO:0000313" key="6">
    <source>
        <dbReference type="Proteomes" id="UP000217289"/>
    </source>
</evidence>
<feature type="transmembrane region" description="Helical" evidence="4">
    <location>
        <begin position="335"/>
        <end position="358"/>
    </location>
</feature>
<gene>
    <name evidence="5" type="ORF">MEBOL_007810</name>
</gene>
<evidence type="ECO:0000256" key="2">
    <source>
        <dbReference type="ARBA" id="ARBA00022989"/>
    </source>
</evidence>
<evidence type="ECO:0000256" key="3">
    <source>
        <dbReference type="ARBA" id="ARBA00023136"/>
    </source>
</evidence>
<dbReference type="InterPro" id="IPR053160">
    <property type="entry name" value="MFS_DHA3_Transporter"/>
</dbReference>
<feature type="transmembrane region" description="Helical" evidence="4">
    <location>
        <begin position="44"/>
        <end position="63"/>
    </location>
</feature>
<dbReference type="RefSeq" id="WP_245919269.1">
    <property type="nucleotide sequence ID" value="NZ_CP022163.1"/>
</dbReference>
<sequence length="397" mass="43345">MSQPGQAKISAYYVYYVASQAVFDRGIFILFLMSRQFSGEQIGLLQAALFWATVASEVPTGVIGDRYGRKLSVSLGLGLFILYCASVIFFSGFLPFLLLYCVYGVAKSFISGSDRALLFDYLRVHGREGDFLRIDSRSRALGALAMALAIAAGGYLQRVSWSLVYVAYGLALGVSLLAWSRIRDVQSEEMSGSAHEARVGILQQLRQFFLEQPGRGLMMIILASALLVGTITPYYIFSQAIFKEHGLEPYQIGAVIAVSEILAAVAYLLAERVSRLISLEYAFYLASAVTAGLLLLNQVNDLHLLVVIFLMIVSLGPLFEVLVGNHLISKVPAPIRASAMSIVSFVESMVISVGYLGYGYALELYDVRQFVAASALLPCLAAWCAFVYFNRAKGALA</sequence>
<dbReference type="InterPro" id="IPR036259">
    <property type="entry name" value="MFS_trans_sf"/>
</dbReference>
<evidence type="ECO:0000256" key="1">
    <source>
        <dbReference type="ARBA" id="ARBA00022692"/>
    </source>
</evidence>
<dbReference type="CDD" id="cd06174">
    <property type="entry name" value="MFS"/>
    <property type="match status" value="1"/>
</dbReference>
<dbReference type="Pfam" id="PF07690">
    <property type="entry name" value="MFS_1"/>
    <property type="match status" value="1"/>
</dbReference>
<dbReference type="GO" id="GO:0022857">
    <property type="term" value="F:transmembrane transporter activity"/>
    <property type="evidence" value="ECO:0007669"/>
    <property type="project" value="InterPro"/>
</dbReference>
<reference evidence="5 6" key="1">
    <citation type="submission" date="2017-06" db="EMBL/GenBank/DDBJ databases">
        <authorList>
            <person name="Kim H.J."/>
            <person name="Triplett B.A."/>
        </authorList>
    </citation>
    <scope>NUCLEOTIDE SEQUENCE [LARGE SCALE GENOMIC DNA]</scope>
    <source>
        <strain evidence="5 6">DSM 14713</strain>
    </source>
</reference>
<keyword evidence="1 4" id="KW-0812">Transmembrane</keyword>
<feature type="transmembrane region" description="Helical" evidence="4">
    <location>
        <begin position="162"/>
        <end position="180"/>
    </location>
</feature>
<dbReference type="PANTHER" id="PTHR23530:SF1">
    <property type="entry name" value="PERMEASE, MAJOR FACILITATOR SUPERFAMILY-RELATED"/>
    <property type="match status" value="1"/>
</dbReference>
<feature type="transmembrane region" description="Helical" evidence="4">
    <location>
        <begin position="75"/>
        <end position="103"/>
    </location>
</feature>
<dbReference type="SUPFAM" id="SSF103473">
    <property type="entry name" value="MFS general substrate transporter"/>
    <property type="match status" value="1"/>
</dbReference>
<feature type="transmembrane region" description="Helical" evidence="4">
    <location>
        <begin position="370"/>
        <end position="389"/>
    </location>
</feature>
<name>A0A250IRE2_9BACT</name>
<organism evidence="5 6">
    <name type="scientific">Melittangium boletus DSM 14713</name>
    <dbReference type="NCBI Taxonomy" id="1294270"/>
    <lineage>
        <taxon>Bacteria</taxon>
        <taxon>Pseudomonadati</taxon>
        <taxon>Myxococcota</taxon>
        <taxon>Myxococcia</taxon>
        <taxon>Myxococcales</taxon>
        <taxon>Cystobacterineae</taxon>
        <taxon>Archangiaceae</taxon>
        <taxon>Melittangium</taxon>
    </lineage>
</organism>
<feature type="transmembrane region" description="Helical" evidence="4">
    <location>
        <begin position="302"/>
        <end position="323"/>
    </location>
</feature>
<feature type="transmembrane region" description="Helical" evidence="4">
    <location>
        <begin position="249"/>
        <end position="269"/>
    </location>
</feature>
<dbReference type="KEGG" id="mbd:MEBOL_007810"/>
<feature type="transmembrane region" description="Helical" evidence="4">
    <location>
        <begin position="216"/>
        <end position="237"/>
    </location>
</feature>
<proteinExistence type="predicted"/>
<keyword evidence="6" id="KW-1185">Reference proteome</keyword>
<dbReference type="InterPro" id="IPR011701">
    <property type="entry name" value="MFS"/>
</dbReference>
<dbReference type="AlphaFoldDB" id="A0A250IRE2"/>
<evidence type="ECO:0000313" key="5">
    <source>
        <dbReference type="EMBL" id="ATB34309.1"/>
    </source>
</evidence>
<feature type="transmembrane region" description="Helical" evidence="4">
    <location>
        <begin position="276"/>
        <end position="296"/>
    </location>
</feature>
<dbReference type="EMBL" id="CP022163">
    <property type="protein sequence ID" value="ATB34309.1"/>
    <property type="molecule type" value="Genomic_DNA"/>
</dbReference>
<evidence type="ECO:0000256" key="4">
    <source>
        <dbReference type="SAM" id="Phobius"/>
    </source>
</evidence>
<dbReference type="Gene3D" id="1.20.1250.20">
    <property type="entry name" value="MFS general substrate transporter like domains"/>
    <property type="match status" value="1"/>
</dbReference>
<keyword evidence="2 4" id="KW-1133">Transmembrane helix</keyword>
<feature type="transmembrane region" description="Helical" evidence="4">
    <location>
        <begin position="140"/>
        <end position="156"/>
    </location>
</feature>
<keyword evidence="3 4" id="KW-0472">Membrane</keyword>
<dbReference type="Proteomes" id="UP000217289">
    <property type="component" value="Chromosome"/>
</dbReference>